<sequence>MMDSKTPAQIFIPRSSDSGMIITHGRRQIRPIESPEFDGDDDESFTRRKKRALTHNSDDGRDSNMGEMEKIVASFVGQEVQQANIFGVLFPNRSYPLDASNFSQVDSHHWLLDMDIFVGEAYDQVTEMCIYLLNELSIPPHKAVAVYIQSPYSTFQFRGAVYSSCPSAVLSLLWPNSSQMHLTESASPPITAKIGLAIEDLATLPTLNVGHCRKIEEVAMKRANGGGRRYLSITREVILLGEAFHVLILFIQCKGWFTQKVRP</sequence>
<keyword evidence="4" id="KW-1185">Reference proteome</keyword>
<feature type="region of interest" description="Disordered" evidence="1">
    <location>
        <begin position="25"/>
        <end position="64"/>
    </location>
</feature>
<evidence type="ECO:0000313" key="3">
    <source>
        <dbReference type="EMBL" id="CAK9212799.1"/>
    </source>
</evidence>
<evidence type="ECO:0000256" key="1">
    <source>
        <dbReference type="SAM" id="MobiDB-lite"/>
    </source>
</evidence>
<name>A0ABP0U8F9_9BRYO</name>
<gene>
    <name evidence="3" type="ORF">CSSPTR1EN2_LOCUS11417</name>
</gene>
<dbReference type="EMBL" id="OZ019911">
    <property type="protein sequence ID" value="CAK9212799.1"/>
    <property type="molecule type" value="Genomic_DNA"/>
</dbReference>
<reference evidence="3" key="1">
    <citation type="submission" date="2024-02" db="EMBL/GenBank/DDBJ databases">
        <authorList>
            <consortium name="ELIXIR-Norway"/>
            <consortium name="Elixir Norway"/>
        </authorList>
    </citation>
    <scope>NUCLEOTIDE SEQUENCE</scope>
</reference>
<protein>
    <recommendedName>
        <fullName evidence="2">Hikeshi-like N-terminal domain-containing protein</fullName>
    </recommendedName>
</protein>
<feature type="domain" description="Hikeshi-like N-terminal" evidence="2">
    <location>
        <begin position="101"/>
        <end position="202"/>
    </location>
</feature>
<organism evidence="3 4">
    <name type="scientific">Sphagnum troendelagicum</name>
    <dbReference type="NCBI Taxonomy" id="128251"/>
    <lineage>
        <taxon>Eukaryota</taxon>
        <taxon>Viridiplantae</taxon>
        <taxon>Streptophyta</taxon>
        <taxon>Embryophyta</taxon>
        <taxon>Bryophyta</taxon>
        <taxon>Sphagnophytina</taxon>
        <taxon>Sphagnopsida</taxon>
        <taxon>Sphagnales</taxon>
        <taxon>Sphagnaceae</taxon>
        <taxon>Sphagnum</taxon>
    </lineage>
</organism>
<dbReference type="Proteomes" id="UP001497512">
    <property type="component" value="Chromosome 19"/>
</dbReference>
<proteinExistence type="predicted"/>
<dbReference type="PANTHER" id="PTHR12925">
    <property type="entry name" value="HIKESHI FAMILY MEMBER"/>
    <property type="match status" value="1"/>
</dbReference>
<dbReference type="InterPro" id="IPR008493">
    <property type="entry name" value="Hikeshi-like_N"/>
</dbReference>
<evidence type="ECO:0000259" key="2">
    <source>
        <dbReference type="Pfam" id="PF05603"/>
    </source>
</evidence>
<evidence type="ECO:0000313" key="4">
    <source>
        <dbReference type="Proteomes" id="UP001497512"/>
    </source>
</evidence>
<dbReference type="InterPro" id="IPR031318">
    <property type="entry name" value="OPI10"/>
</dbReference>
<accession>A0ABP0U8F9</accession>
<dbReference type="Pfam" id="PF05603">
    <property type="entry name" value="Hikeshi-like_N"/>
    <property type="match status" value="1"/>
</dbReference>
<dbReference type="PANTHER" id="PTHR12925:SF0">
    <property type="entry name" value="PROTEIN HIKESHI"/>
    <property type="match status" value="1"/>
</dbReference>